<dbReference type="AlphaFoldDB" id="A0A507C489"/>
<sequence>MAQAAGRLSMASTGSSLSRRPPILERNLGKGKAGEISLSAYAFLFSEMMQYTQKRVNGIQDFEKKLSDFGYRVGVRVLELTVWRERNARRETRVLGVLSFIHSNIWKTLFGKQADALEKSTEQEDEYMISDNEPPISKFIAIPKEMSQLNASAFVAGIVEGILDGCGFPSRVSAHSTATDAFPLRTTILIKFDPTVIARERTFTA</sequence>
<dbReference type="GO" id="GO:0005783">
    <property type="term" value="C:endoplasmic reticulum"/>
    <property type="evidence" value="ECO:0007669"/>
    <property type="project" value="UniProtKB-SubCell"/>
</dbReference>
<evidence type="ECO:0000256" key="4">
    <source>
        <dbReference type="ARBA" id="ARBA00022824"/>
    </source>
</evidence>
<evidence type="ECO:0000256" key="6">
    <source>
        <dbReference type="ARBA" id="ARBA00023034"/>
    </source>
</evidence>
<dbReference type="STRING" id="1806994.A0A507C489"/>
<dbReference type="GO" id="GO:1990072">
    <property type="term" value="C:TRAPPIII protein complex"/>
    <property type="evidence" value="ECO:0007669"/>
    <property type="project" value="TreeGrafter"/>
</dbReference>
<feature type="region of interest" description="Disordered" evidence="8">
    <location>
        <begin position="1"/>
        <end position="25"/>
    </location>
</feature>
<dbReference type="GO" id="GO:0006888">
    <property type="term" value="P:endoplasmic reticulum to Golgi vesicle-mediated transport"/>
    <property type="evidence" value="ECO:0007669"/>
    <property type="project" value="TreeGrafter"/>
</dbReference>
<dbReference type="GO" id="GO:1990070">
    <property type="term" value="C:TRAPPI protein complex"/>
    <property type="evidence" value="ECO:0007669"/>
    <property type="project" value="TreeGrafter"/>
</dbReference>
<dbReference type="PIRSF" id="PIRSF017479">
    <property type="entry name" value="TRAPP_I_complex_Trs31"/>
    <property type="match status" value="1"/>
</dbReference>
<dbReference type="RefSeq" id="XP_031026219.1">
    <property type="nucleotide sequence ID" value="XM_031167909.1"/>
</dbReference>
<dbReference type="PANTHER" id="PTHR20902">
    <property type="entry name" value="41-2 PROTEIN ANTIGEN-RELATED"/>
    <property type="match status" value="1"/>
</dbReference>
<dbReference type="Gene3D" id="3.30.1380.20">
    <property type="entry name" value="Trafficking protein particle complex subunit 3"/>
    <property type="match status" value="1"/>
</dbReference>
<keyword evidence="4 7" id="KW-0256">Endoplasmic reticulum</keyword>
<evidence type="ECO:0000256" key="8">
    <source>
        <dbReference type="SAM" id="MobiDB-lite"/>
    </source>
</evidence>
<dbReference type="InterPro" id="IPR024096">
    <property type="entry name" value="NO_sig/Golgi_transp_ligand-bd"/>
</dbReference>
<dbReference type="EMBL" id="QEAO01000007">
    <property type="protein sequence ID" value="TPX35787.1"/>
    <property type="molecule type" value="Genomic_DNA"/>
</dbReference>
<dbReference type="CDD" id="cd14943">
    <property type="entry name" value="TRAPPC5_Trs31"/>
    <property type="match status" value="1"/>
</dbReference>
<reference evidence="9 10" key="1">
    <citation type="journal article" date="2019" name="Sci. Rep.">
        <title>Comparative genomics of chytrid fungi reveal insights into the obligate biotrophic and pathogenic lifestyle of Synchytrium endobioticum.</title>
        <authorList>
            <person name="van de Vossenberg B.T.L.H."/>
            <person name="Warris S."/>
            <person name="Nguyen H.D.T."/>
            <person name="van Gent-Pelzer M.P.E."/>
            <person name="Joly D.L."/>
            <person name="van de Geest H.C."/>
            <person name="Bonants P.J.M."/>
            <person name="Smith D.S."/>
            <person name="Levesque C.A."/>
            <person name="van der Lee T.A.J."/>
        </authorList>
    </citation>
    <scope>NUCLEOTIDE SEQUENCE [LARGE SCALE GENOMIC DNA]</scope>
    <source>
        <strain evidence="9 10">JEL517</strain>
    </source>
</reference>
<dbReference type="Pfam" id="PF04051">
    <property type="entry name" value="TRAPP"/>
    <property type="match status" value="1"/>
</dbReference>
<name>A0A507C489_9FUNG</name>
<protein>
    <recommendedName>
        <fullName evidence="7">Trafficking protein particle complex subunit</fullName>
    </recommendedName>
</protein>
<dbReference type="Proteomes" id="UP000319731">
    <property type="component" value="Unassembled WGS sequence"/>
</dbReference>
<dbReference type="InterPro" id="IPR007194">
    <property type="entry name" value="TRAPP_component"/>
</dbReference>
<dbReference type="PANTHER" id="PTHR20902:SF0">
    <property type="entry name" value="TRAFFICKING PROTEIN PARTICLE COMPLEX SUBUNIT 5"/>
    <property type="match status" value="1"/>
</dbReference>
<keyword evidence="3 7" id="KW-0813">Transport</keyword>
<dbReference type="FunFam" id="3.30.1380.20:FF:000002">
    <property type="entry name" value="Trafficking protein particle complex subunit"/>
    <property type="match status" value="1"/>
</dbReference>
<comment type="subcellular location">
    <subcellularLocation>
        <location evidence="1">Endoplasmic reticulum</location>
    </subcellularLocation>
    <subcellularLocation>
        <location evidence="7">Golgi apparatus</location>
        <location evidence="7">cis-Golgi network</location>
    </subcellularLocation>
</comment>
<dbReference type="InterPro" id="IPR016696">
    <property type="entry name" value="TRAPP-I_su5"/>
</dbReference>
<evidence type="ECO:0000313" key="9">
    <source>
        <dbReference type="EMBL" id="TPX35787.1"/>
    </source>
</evidence>
<comment type="similarity">
    <text evidence="2 7">Belongs to the TRAPP small subunits family. BET3 subfamily.</text>
</comment>
<keyword evidence="5 7" id="KW-0931">ER-Golgi transport</keyword>
<accession>A0A507C489</accession>
<proteinExistence type="inferred from homology"/>
<dbReference type="OrthoDB" id="10254842at2759"/>
<dbReference type="GeneID" id="42003206"/>
<keyword evidence="10" id="KW-1185">Reference proteome</keyword>
<comment type="subunit">
    <text evidence="7">Part of the multisubunit TRAPP (transport protein particle) complex.</text>
</comment>
<evidence type="ECO:0000256" key="5">
    <source>
        <dbReference type="ARBA" id="ARBA00022892"/>
    </source>
</evidence>
<gene>
    <name evidence="9" type="ORF">SmJEL517_g01981</name>
</gene>
<evidence type="ECO:0000256" key="3">
    <source>
        <dbReference type="ARBA" id="ARBA00022448"/>
    </source>
</evidence>
<evidence type="ECO:0000313" key="10">
    <source>
        <dbReference type="Proteomes" id="UP000319731"/>
    </source>
</evidence>
<comment type="caution">
    <text evidence="9">The sequence shown here is derived from an EMBL/GenBank/DDBJ whole genome shotgun (WGS) entry which is preliminary data.</text>
</comment>
<dbReference type="SUPFAM" id="SSF111126">
    <property type="entry name" value="Ligand-binding domain in the NO signalling and Golgi transport"/>
    <property type="match status" value="1"/>
</dbReference>
<evidence type="ECO:0000256" key="2">
    <source>
        <dbReference type="ARBA" id="ARBA00006218"/>
    </source>
</evidence>
<dbReference type="GO" id="GO:1990071">
    <property type="term" value="C:TRAPPII protein complex"/>
    <property type="evidence" value="ECO:0007669"/>
    <property type="project" value="TreeGrafter"/>
</dbReference>
<evidence type="ECO:0000256" key="7">
    <source>
        <dbReference type="PIRNR" id="PIRNR017479"/>
    </source>
</evidence>
<organism evidence="9 10">
    <name type="scientific">Synchytrium microbalum</name>
    <dbReference type="NCBI Taxonomy" id="1806994"/>
    <lineage>
        <taxon>Eukaryota</taxon>
        <taxon>Fungi</taxon>
        <taxon>Fungi incertae sedis</taxon>
        <taxon>Chytridiomycota</taxon>
        <taxon>Chytridiomycota incertae sedis</taxon>
        <taxon>Chytridiomycetes</taxon>
        <taxon>Synchytriales</taxon>
        <taxon>Synchytriaceae</taxon>
        <taxon>Synchytrium</taxon>
    </lineage>
</organism>
<keyword evidence="6 7" id="KW-0333">Golgi apparatus</keyword>
<evidence type="ECO:0000256" key="1">
    <source>
        <dbReference type="ARBA" id="ARBA00004240"/>
    </source>
</evidence>